<dbReference type="Proteomes" id="UP000017170">
    <property type="component" value="Unassembled WGS sequence"/>
</dbReference>
<protein>
    <recommendedName>
        <fullName evidence="3">RNA dependent RNA polymerase</fullName>
    </recommendedName>
</protein>
<keyword evidence="2" id="KW-1185">Reference proteome</keyword>
<dbReference type="AlphaFoldDB" id="U6SSF3"/>
<gene>
    <name evidence="1" type="ORF">A33I_07725</name>
</gene>
<proteinExistence type="predicted"/>
<sequence length="957" mass="110835">MTETNNLNKQIQIYSLTTECFLNDVEYEIFSAKRNLQFSLSHFKEGFKELESEVSELNDVDKLNQFAEDFVSEYSIAGLHNKLCIEQQKEKPSKSNISKYHQLITFANEYIDQGEFMEVVDIIKLQQNEKLRNAKIKLFKAANKKIAGLKKQLDAEADKVSSVRELRESEIKKSNLISQFESALTRQLNIKQNTISTDIIMIRAFRYKVFESLVLNGFTYLGEHYKYYTSSAGNIRNKKSIFIRSSIPDAVINSITAGLTVDEINSKGGMNVNKYNAYMALSMTASKRWDKFHDELLIDKTIVVDDFETLVTGEVDVIDSDTYDIKRQSKAVSIPHTDGAGICLPCVSDKATQIRLPFLKGLLVPFDYTEFIQLHKGATPTVKDIWGDTYDVIKDDIQIILTKSQLKMWRFFDSWKDYKQAFKQYGCEASIAAEEPYTYRNQTTSYQVLQTLTSTTDSELKQLASYTVDSIKKIGQDSETMLRILGATQENKDKNGLQEALFLYPNLLNDSHAKATIKEVKRSMITRAKAGKLTMPGAKRTYIAPDVYAFAEWLFIKNKEPKGLLKKDEVSCKLYKNNEKLDVLRSPHLYREHSVRKNTIDKKSKEWFVSNCIYTSIHDHISLLLMFDVDGDDALIINDPLFVSIAEREMKDIVPLQYELKAAKEERITNENIYKNLISAYSKNIGEYSNNISKVWNSKVWKHGTDEEKEKAMDIIKWLTFENNATIDYAKSLWMPVRPQNIAYEIKRYTSEKLAHFFIHAKDKEVKQVEALNDSVVNRLEDIIPSTKDRIHFNKVVDDFEINKVMFNQSFELSGTEDMITELYNEINKKKSNELRKLADNAKKTQKAMLATLHNDIKEQFKQIDEREEYITDVLISYLYKVNKSISRSLLWDCYGRVIVNNLERNLDNLIVCEDCQTTVPKTKQRQIRCDNCQGERQKEKDRKRKKLYRKSEKMSA</sequence>
<evidence type="ECO:0000313" key="1">
    <source>
        <dbReference type="EMBL" id="ERN54307.1"/>
    </source>
</evidence>
<accession>U6SSF3</accession>
<evidence type="ECO:0000313" key="2">
    <source>
        <dbReference type="Proteomes" id="UP000017170"/>
    </source>
</evidence>
<reference evidence="1 2" key="1">
    <citation type="journal article" date="2013" name="Genome Announc.">
        <title>Genome Sequence of the Extreme Obligate Alkaliphile Bacillus marmarensis Strain DSM 21297.</title>
        <authorList>
            <person name="Wernick D.G."/>
            <person name="Choi K.Y."/>
            <person name="Tat C.A."/>
            <person name="Lafontaine Rivera J.G."/>
            <person name="Liao J.C."/>
        </authorList>
    </citation>
    <scope>NUCLEOTIDE SEQUENCE [LARGE SCALE GENOMIC DNA]</scope>
    <source>
        <strain evidence="1 2">DSM 21297</strain>
    </source>
</reference>
<dbReference type="EMBL" id="ATAE01000008">
    <property type="protein sequence ID" value="ERN54307.1"/>
    <property type="molecule type" value="Genomic_DNA"/>
</dbReference>
<organism evidence="1 2">
    <name type="scientific">Alkalihalophilus marmarensis DSM 21297</name>
    <dbReference type="NCBI Taxonomy" id="1188261"/>
    <lineage>
        <taxon>Bacteria</taxon>
        <taxon>Bacillati</taxon>
        <taxon>Bacillota</taxon>
        <taxon>Bacilli</taxon>
        <taxon>Bacillales</taxon>
        <taxon>Bacillaceae</taxon>
        <taxon>Alkalihalophilus</taxon>
    </lineage>
</organism>
<dbReference type="RefSeq" id="WP_022627270.1">
    <property type="nucleotide sequence ID" value="NZ_ATAE01000008.1"/>
</dbReference>
<evidence type="ECO:0008006" key="3">
    <source>
        <dbReference type="Google" id="ProtNLM"/>
    </source>
</evidence>
<dbReference type="PATRIC" id="fig|1188261.3.peg.940"/>
<name>U6SSF3_9BACI</name>
<comment type="caution">
    <text evidence="1">The sequence shown here is derived from an EMBL/GenBank/DDBJ whole genome shotgun (WGS) entry which is preliminary data.</text>
</comment>